<organism evidence="1 2">
    <name type="scientific">Yoonia maricola</name>
    <dbReference type="NCBI Taxonomy" id="420999"/>
    <lineage>
        <taxon>Bacteria</taxon>
        <taxon>Pseudomonadati</taxon>
        <taxon>Pseudomonadota</taxon>
        <taxon>Alphaproteobacteria</taxon>
        <taxon>Rhodobacterales</taxon>
        <taxon>Paracoccaceae</taxon>
        <taxon>Yoonia</taxon>
    </lineage>
</organism>
<accession>A0A2M8W606</accession>
<dbReference type="EMBL" id="PGTY01000002">
    <property type="protein sequence ID" value="PJI86371.1"/>
    <property type="molecule type" value="Genomic_DNA"/>
</dbReference>
<name>A0A2M8W606_9RHOB</name>
<evidence type="ECO:0000313" key="1">
    <source>
        <dbReference type="EMBL" id="PJI86371.1"/>
    </source>
</evidence>
<dbReference type="Proteomes" id="UP000228531">
    <property type="component" value="Unassembled WGS sequence"/>
</dbReference>
<comment type="caution">
    <text evidence="1">The sequence shown here is derived from an EMBL/GenBank/DDBJ whole genome shotgun (WGS) entry which is preliminary data.</text>
</comment>
<gene>
    <name evidence="1" type="ORF">BC777_2740</name>
</gene>
<evidence type="ECO:0000313" key="2">
    <source>
        <dbReference type="Proteomes" id="UP000228531"/>
    </source>
</evidence>
<protein>
    <submittedName>
        <fullName evidence="1">Uncharacterized protein</fullName>
    </submittedName>
</protein>
<keyword evidence="2" id="KW-1185">Reference proteome</keyword>
<reference evidence="1 2" key="1">
    <citation type="submission" date="2017-11" db="EMBL/GenBank/DDBJ databases">
        <title>Genomic Encyclopedia of Archaeal and Bacterial Type Strains, Phase II (KMG-II): From Individual Species to Whole Genera.</title>
        <authorList>
            <person name="Goeker M."/>
        </authorList>
    </citation>
    <scope>NUCLEOTIDE SEQUENCE [LARGE SCALE GENOMIC DNA]</scope>
    <source>
        <strain evidence="1 2">DSM 29128</strain>
    </source>
</reference>
<sequence>MINKYYKIGYSGGLHFLGYKAKQAPFKQLLDCGKTTTPDRTPTYMRNV</sequence>
<proteinExistence type="predicted"/>
<dbReference type="AlphaFoldDB" id="A0A2M8W606"/>